<evidence type="ECO:0000313" key="1">
    <source>
        <dbReference type="EMBL" id="WEU69883.1"/>
    </source>
</evidence>
<sequence>MKNIVETKVGEVDIIDGLSVQAIKSDIVDGIKCRKCALYTHTTCYDVKCLSNERKDNNNIIYVLHS</sequence>
<name>A0AAF0ID39_9CAUD</name>
<proteinExistence type="predicted"/>
<protein>
    <submittedName>
        <fullName evidence="1">Uncharacterized protein</fullName>
    </submittedName>
</protein>
<dbReference type="RefSeq" id="YP_011108645.1">
    <property type="nucleotide sequence ID" value="NC_091965.1"/>
</dbReference>
<accession>A0AAF0ID39</accession>
<evidence type="ECO:0000313" key="2">
    <source>
        <dbReference type="Proteomes" id="UP001269161"/>
    </source>
</evidence>
<organism evidence="1 2">
    <name type="scientific">Caudoviricetes sp. 'Rudgehvirus jaberico'</name>
    <dbReference type="NCBI Taxonomy" id="3028515"/>
    <lineage>
        <taxon>Viruses</taxon>
        <taxon>Duplodnaviria</taxon>
        <taxon>Heunggongvirae</taxon>
        <taxon>Uroviricota</taxon>
        <taxon>Caudoviricetes</taxon>
        <taxon>Crassvirales</taxon>
        <taxon>Intestiviridae</taxon>
        <taxon>Crudevirinae</taxon>
    </lineage>
</organism>
<reference evidence="1" key="1">
    <citation type="submission" date="2023-01" db="EMBL/GenBank/DDBJ databases">
        <title>New crAssphage isolates infecting Bacteroides cellulosilyticus.</title>
        <authorList>
            <person name="Papudeshi B."/>
            <person name="Vega A.A."/>
            <person name="Souza C."/>
            <person name="Giles S.K."/>
            <person name="Mallawaarachchi V."/>
            <person name="Roach M.J."/>
            <person name="An M."/>
            <person name="Jacobson N."/>
            <person name="McNair K."/>
            <person name="Mora M.F."/>
            <person name="Pastrana K."/>
            <person name="Leigh C."/>
            <person name="Cram C."/>
            <person name="Plewa W.S."/>
            <person name="Grigson S.R."/>
            <person name="Bouras G.S."/>
            <person name="Decewicz P."/>
            <person name="Luque A."/>
            <person name="Droit L."/>
            <person name="Handley S."/>
            <person name="Segall A.M."/>
            <person name="Dinsdale E.A."/>
            <person name="Edwards R.A."/>
        </authorList>
    </citation>
    <scope>NUCLEOTIDE SEQUENCE</scope>
    <source>
        <strain evidence="1">Bc11</strain>
    </source>
</reference>
<dbReference type="EMBL" id="OQ198719">
    <property type="protein sequence ID" value="WEU69883.1"/>
    <property type="molecule type" value="Genomic_DNA"/>
</dbReference>
<dbReference type="Proteomes" id="UP001269161">
    <property type="component" value="Segment"/>
</dbReference>
<keyword evidence="2" id="KW-1185">Reference proteome</keyword>